<keyword evidence="3" id="KW-0813">Transport</keyword>
<dbReference type="OrthoDB" id="389600at2"/>
<evidence type="ECO:0000313" key="10">
    <source>
        <dbReference type="Proteomes" id="UP000239785"/>
    </source>
</evidence>
<keyword evidence="7" id="KW-0066">ATP synthesis</keyword>
<dbReference type="Pfam" id="PF02823">
    <property type="entry name" value="ATP-synt_DE_N"/>
    <property type="match status" value="1"/>
</dbReference>
<keyword evidence="5" id="KW-0472">Membrane</keyword>
<dbReference type="CDD" id="cd12152">
    <property type="entry name" value="F1-ATPase_delta"/>
    <property type="match status" value="1"/>
</dbReference>
<dbReference type="GO" id="GO:0045259">
    <property type="term" value="C:proton-transporting ATP synthase complex"/>
    <property type="evidence" value="ECO:0007669"/>
    <property type="project" value="UniProtKB-KW"/>
</dbReference>
<dbReference type="InterPro" id="IPR001469">
    <property type="entry name" value="ATP_synth_F1_dsu/esu"/>
</dbReference>
<evidence type="ECO:0000256" key="1">
    <source>
        <dbReference type="ARBA" id="ARBA00004184"/>
    </source>
</evidence>
<keyword evidence="10" id="KW-1185">Reference proteome</keyword>
<dbReference type="Gene3D" id="2.60.15.10">
    <property type="entry name" value="F0F1 ATP synthase delta/epsilon subunit, N-terminal"/>
    <property type="match status" value="1"/>
</dbReference>
<evidence type="ECO:0000259" key="8">
    <source>
        <dbReference type="Pfam" id="PF02823"/>
    </source>
</evidence>
<comment type="subcellular location">
    <subcellularLocation>
        <location evidence="1">Endomembrane system</location>
        <topology evidence="1">Peripheral membrane protein</topology>
    </subcellularLocation>
</comment>
<evidence type="ECO:0000256" key="6">
    <source>
        <dbReference type="ARBA" id="ARBA00023196"/>
    </source>
</evidence>
<keyword evidence="4" id="KW-0406">Ion transport</keyword>
<dbReference type="PANTHER" id="PTHR13822:SF10">
    <property type="entry name" value="ATP SYNTHASE EPSILON CHAIN, CHLOROPLASTIC"/>
    <property type="match status" value="1"/>
</dbReference>
<sequence length="92" mass="10538">MLIKLIVNTPNGKFIDNEEVEIINLKTTDGEIGVLANMEPMISALKIGNMNYKKNGKIRYIHLHRGLAIIQKDECKIITERLYEVNEKGDRI</sequence>
<comment type="similarity">
    <text evidence="2">Belongs to the ATPase epsilon chain family.</text>
</comment>
<evidence type="ECO:0000256" key="5">
    <source>
        <dbReference type="ARBA" id="ARBA00023136"/>
    </source>
</evidence>
<protein>
    <submittedName>
        <fullName evidence="9">F0F1 ATP synthase subunit epsilon</fullName>
    </submittedName>
</protein>
<reference evidence="9 10" key="1">
    <citation type="submission" date="2017-11" db="EMBL/GenBank/DDBJ databases">
        <title>Genome sequence of Mesoplasma corruscae ELCA-2 (ATCC 49579).</title>
        <authorList>
            <person name="Lo W.-S."/>
            <person name="Kuo C.-H."/>
        </authorList>
    </citation>
    <scope>NUCLEOTIDE SEQUENCE [LARGE SCALE GENOMIC DNA]</scope>
    <source>
        <strain evidence="9 10">ELCA-2</strain>
    </source>
</reference>
<dbReference type="GO" id="GO:0012505">
    <property type="term" value="C:endomembrane system"/>
    <property type="evidence" value="ECO:0007669"/>
    <property type="project" value="UniProtKB-SubCell"/>
</dbReference>
<comment type="caution">
    <text evidence="9">The sequence shown here is derived from an EMBL/GenBank/DDBJ whole genome shotgun (WGS) entry which is preliminary data.</text>
</comment>
<dbReference type="PANTHER" id="PTHR13822">
    <property type="entry name" value="ATP SYNTHASE DELTA/EPSILON CHAIN"/>
    <property type="match status" value="1"/>
</dbReference>
<gene>
    <name evidence="9" type="primary">atpC</name>
    <name evidence="9" type="ORF">MCORR_v1c02000</name>
</gene>
<name>A0A2S5RGV7_9MOLU</name>
<evidence type="ECO:0000256" key="7">
    <source>
        <dbReference type="ARBA" id="ARBA00023310"/>
    </source>
</evidence>
<dbReference type="InterPro" id="IPR020546">
    <property type="entry name" value="ATP_synth_F1_dsu/esu_N"/>
</dbReference>
<evidence type="ECO:0000313" key="9">
    <source>
        <dbReference type="EMBL" id="PPE06569.1"/>
    </source>
</evidence>
<evidence type="ECO:0000256" key="3">
    <source>
        <dbReference type="ARBA" id="ARBA00022448"/>
    </source>
</evidence>
<dbReference type="RefSeq" id="WP_104205974.1">
    <property type="nucleotide sequence ID" value="NZ_PHNF01000001.1"/>
</dbReference>
<dbReference type="GO" id="GO:0046933">
    <property type="term" value="F:proton-transporting ATP synthase activity, rotational mechanism"/>
    <property type="evidence" value="ECO:0007669"/>
    <property type="project" value="InterPro"/>
</dbReference>
<dbReference type="InterPro" id="IPR036771">
    <property type="entry name" value="ATPsynth_dsu/esu_N"/>
</dbReference>
<proteinExistence type="inferred from homology"/>
<dbReference type="EMBL" id="PHNF01000001">
    <property type="protein sequence ID" value="PPE06569.1"/>
    <property type="molecule type" value="Genomic_DNA"/>
</dbReference>
<evidence type="ECO:0000256" key="4">
    <source>
        <dbReference type="ARBA" id="ARBA00023065"/>
    </source>
</evidence>
<dbReference type="AlphaFoldDB" id="A0A2S5RGV7"/>
<keyword evidence="6" id="KW-0139">CF(1)</keyword>
<dbReference type="Proteomes" id="UP000239785">
    <property type="component" value="Unassembled WGS sequence"/>
</dbReference>
<organism evidence="9 10">
    <name type="scientific">Mesoplasma corruscae</name>
    <dbReference type="NCBI Taxonomy" id="216874"/>
    <lineage>
        <taxon>Bacteria</taxon>
        <taxon>Bacillati</taxon>
        <taxon>Mycoplasmatota</taxon>
        <taxon>Mollicutes</taxon>
        <taxon>Entomoplasmatales</taxon>
        <taxon>Entomoplasmataceae</taxon>
        <taxon>Mesoplasma</taxon>
    </lineage>
</organism>
<feature type="domain" description="ATP synthase F1 complex delta/epsilon subunit N-terminal" evidence="8">
    <location>
        <begin position="4"/>
        <end position="81"/>
    </location>
</feature>
<evidence type="ECO:0000256" key="2">
    <source>
        <dbReference type="ARBA" id="ARBA00005712"/>
    </source>
</evidence>
<dbReference type="SUPFAM" id="SSF51344">
    <property type="entry name" value="Epsilon subunit of F1F0-ATP synthase N-terminal domain"/>
    <property type="match status" value="1"/>
</dbReference>
<accession>A0A2S5RGV7</accession>